<dbReference type="Proteomes" id="UP000039865">
    <property type="component" value="Unassembled WGS sequence"/>
</dbReference>
<reference evidence="4 5" key="1">
    <citation type="submission" date="2014-06" db="EMBL/GenBank/DDBJ databases">
        <authorList>
            <person name="Swart Estienne"/>
        </authorList>
    </citation>
    <scope>NUCLEOTIDE SEQUENCE [LARGE SCALE GENOMIC DNA]</scope>
    <source>
        <strain evidence="4 5">130c</strain>
    </source>
</reference>
<dbReference type="AlphaFoldDB" id="A0A078B9G3"/>
<dbReference type="FunCoup" id="A0A078B9G3">
    <property type="interactions" value="348"/>
</dbReference>
<accession>A0A078B9G3</accession>
<feature type="region of interest" description="Disordered" evidence="2">
    <location>
        <begin position="122"/>
        <end position="141"/>
    </location>
</feature>
<evidence type="ECO:0000256" key="2">
    <source>
        <dbReference type="SAM" id="MobiDB-lite"/>
    </source>
</evidence>
<dbReference type="Gene3D" id="2.40.50.140">
    <property type="entry name" value="Nucleic acid-binding proteins"/>
    <property type="match status" value="1"/>
</dbReference>
<evidence type="ECO:0000256" key="1">
    <source>
        <dbReference type="PROSITE-ProRule" id="PRU00181"/>
    </source>
</evidence>
<organism evidence="4 5">
    <name type="scientific">Stylonychia lemnae</name>
    <name type="common">Ciliate</name>
    <dbReference type="NCBI Taxonomy" id="5949"/>
    <lineage>
        <taxon>Eukaryota</taxon>
        <taxon>Sar</taxon>
        <taxon>Alveolata</taxon>
        <taxon>Ciliophora</taxon>
        <taxon>Intramacronucleata</taxon>
        <taxon>Spirotrichea</taxon>
        <taxon>Stichotrichia</taxon>
        <taxon>Sporadotrichida</taxon>
        <taxon>Oxytrichidae</taxon>
        <taxon>Stylonychinae</taxon>
        <taxon>Stylonychia</taxon>
    </lineage>
</organism>
<dbReference type="Pfam" id="PF01176">
    <property type="entry name" value="eIF-1a"/>
    <property type="match status" value="1"/>
</dbReference>
<keyword evidence="1" id="KW-0648">Protein biosynthesis</keyword>
<dbReference type="InterPro" id="IPR012340">
    <property type="entry name" value="NA-bd_OB-fold"/>
</dbReference>
<dbReference type="OrthoDB" id="274995at2759"/>
<dbReference type="PANTHER" id="PTHR21668">
    <property type="entry name" value="EIF-1A"/>
    <property type="match status" value="1"/>
</dbReference>
<evidence type="ECO:0000313" key="5">
    <source>
        <dbReference type="Proteomes" id="UP000039865"/>
    </source>
</evidence>
<dbReference type="PROSITE" id="PS50832">
    <property type="entry name" value="S1_IF1_TYPE"/>
    <property type="match status" value="1"/>
</dbReference>
<dbReference type="CDD" id="cd05793">
    <property type="entry name" value="S1_IF1A"/>
    <property type="match status" value="1"/>
</dbReference>
<protein>
    <submittedName>
        <fullName evidence="4">Eukaryotic translation initiation factor x-chromosomal-like</fullName>
    </submittedName>
</protein>
<sequence length="141" mass="16078">MPRGRGKGGNKRKKAKNLGIGEKRELIFKEDGQEYAQVLRMLGNGRLDAFCFDGVKRMCTIRGTLKNRGDIILVGLREFGDDKGDVILKYYDEEAKELKELGEIPEHIKINEGDFGFEEDGFQYVDGEEEKEEDDLDIDTI</sequence>
<name>A0A078B9G3_STYLE</name>
<gene>
    <name evidence="4" type="primary">Contig10429.g11124</name>
    <name evidence="4" type="ORF">STYLEM_20198</name>
</gene>
<feature type="domain" description="S1-like" evidence="3">
    <location>
        <begin position="22"/>
        <end position="91"/>
    </location>
</feature>
<dbReference type="OMA" id="RRVMMHA"/>
<dbReference type="GO" id="GO:0003743">
    <property type="term" value="F:translation initiation factor activity"/>
    <property type="evidence" value="ECO:0007669"/>
    <property type="project" value="UniProtKB-UniRule"/>
</dbReference>
<dbReference type="SUPFAM" id="SSF50249">
    <property type="entry name" value="Nucleic acid-binding proteins"/>
    <property type="match status" value="1"/>
</dbReference>
<evidence type="ECO:0000259" key="3">
    <source>
        <dbReference type="PROSITE" id="PS50832"/>
    </source>
</evidence>
<dbReference type="InParanoid" id="A0A078B9G3"/>
<keyword evidence="1 4" id="KW-0396">Initiation factor</keyword>
<dbReference type="InterPro" id="IPR006196">
    <property type="entry name" value="RNA-binding_domain_S1_IF1"/>
</dbReference>
<evidence type="ECO:0000313" key="4">
    <source>
        <dbReference type="EMBL" id="CDW91049.1"/>
    </source>
</evidence>
<dbReference type="InterPro" id="IPR001253">
    <property type="entry name" value="TIF_eIF-1A"/>
</dbReference>
<dbReference type="GO" id="GO:0003723">
    <property type="term" value="F:RNA binding"/>
    <property type="evidence" value="ECO:0007669"/>
    <property type="project" value="InterPro"/>
</dbReference>
<keyword evidence="5" id="KW-1185">Reference proteome</keyword>
<dbReference type="HAMAP" id="MF_00216">
    <property type="entry name" value="aIF_1A"/>
    <property type="match status" value="1"/>
</dbReference>
<proteinExistence type="inferred from homology"/>
<dbReference type="SMART" id="SM00652">
    <property type="entry name" value="eIF1a"/>
    <property type="match status" value="1"/>
</dbReference>
<dbReference type="EMBL" id="CCKQ01019039">
    <property type="protein sequence ID" value="CDW91049.1"/>
    <property type="molecule type" value="Genomic_DNA"/>
</dbReference>